<keyword evidence="2" id="KW-1185">Reference proteome</keyword>
<dbReference type="InterPro" id="IPR011008">
    <property type="entry name" value="Dimeric_a/b-barrel"/>
</dbReference>
<dbReference type="OrthoDB" id="192991at2157"/>
<protein>
    <recommendedName>
        <fullName evidence="3">ABM domain-containing protein</fullName>
    </recommendedName>
</protein>
<reference evidence="1 2" key="1">
    <citation type="journal article" date="2014" name="PLoS Genet.">
        <title>Phylogenetically driven sequencing of extremely halophilic archaea reveals strategies for static and dynamic osmo-response.</title>
        <authorList>
            <person name="Becker E.A."/>
            <person name="Seitzer P.M."/>
            <person name="Tritt A."/>
            <person name="Larsen D."/>
            <person name="Krusor M."/>
            <person name="Yao A.I."/>
            <person name="Wu D."/>
            <person name="Madern D."/>
            <person name="Eisen J.A."/>
            <person name="Darling A.E."/>
            <person name="Facciotti M.T."/>
        </authorList>
    </citation>
    <scope>NUCLEOTIDE SEQUENCE [LARGE SCALE GENOMIC DNA]</scope>
    <source>
        <strain evidence="1 2">DSM 13077</strain>
    </source>
</reference>
<dbReference type="SUPFAM" id="SSF54909">
    <property type="entry name" value="Dimeric alpha+beta barrel"/>
    <property type="match status" value="1"/>
</dbReference>
<dbReference type="Gene3D" id="3.30.70.100">
    <property type="match status" value="1"/>
</dbReference>
<accession>M0B7N8</accession>
<dbReference type="RefSeq" id="WP_006665066.1">
    <property type="nucleotide sequence ID" value="NZ_AOIP01000016.1"/>
</dbReference>
<dbReference type="AlphaFoldDB" id="M0B7N8"/>
<comment type="caution">
    <text evidence="1">The sequence shown here is derived from an EMBL/GenBank/DDBJ whole genome shotgun (WGS) entry which is preliminary data.</text>
</comment>
<sequence length="129" mass="14356">MTDSIVYIDRSSVREGKLDELKAAMAELVDFVETNEPEILSYNVYFSADGERMTVMHTHADSTTLEQHMEVAGSEFPPIGAFITLESIDVYGQLREDLVQQLQAKASTLGTGRVVVHDLFQGFDRVIGD</sequence>
<proteinExistence type="predicted"/>
<evidence type="ECO:0000313" key="1">
    <source>
        <dbReference type="EMBL" id="ELZ06931.1"/>
    </source>
</evidence>
<gene>
    <name evidence="1" type="ORF">C480_07897</name>
</gene>
<dbReference type="PATRIC" id="fig|1227491.4.peg.1628"/>
<dbReference type="EMBL" id="AOIP01000016">
    <property type="protein sequence ID" value="ELZ06931.1"/>
    <property type="molecule type" value="Genomic_DNA"/>
</dbReference>
<dbReference type="Proteomes" id="UP000011591">
    <property type="component" value="Unassembled WGS sequence"/>
</dbReference>
<name>M0B7N8_9EURY</name>
<organism evidence="1 2">
    <name type="scientific">Natrialba aegyptia DSM 13077</name>
    <dbReference type="NCBI Taxonomy" id="1227491"/>
    <lineage>
        <taxon>Archaea</taxon>
        <taxon>Methanobacteriati</taxon>
        <taxon>Methanobacteriota</taxon>
        <taxon>Stenosarchaea group</taxon>
        <taxon>Halobacteria</taxon>
        <taxon>Halobacteriales</taxon>
        <taxon>Natrialbaceae</taxon>
        <taxon>Natrialba</taxon>
    </lineage>
</organism>
<evidence type="ECO:0008006" key="3">
    <source>
        <dbReference type="Google" id="ProtNLM"/>
    </source>
</evidence>
<evidence type="ECO:0000313" key="2">
    <source>
        <dbReference type="Proteomes" id="UP000011591"/>
    </source>
</evidence>